<keyword evidence="4 8" id="KW-0812">Transmembrane</keyword>
<dbReference type="GO" id="GO:0017004">
    <property type="term" value="P:cytochrome complex assembly"/>
    <property type="evidence" value="ECO:0007669"/>
    <property type="project" value="UniProtKB-KW"/>
</dbReference>
<comment type="similarity">
    <text evidence="2">Belongs to the CcmB/CycW/HelB family.</text>
</comment>
<evidence type="ECO:0000256" key="8">
    <source>
        <dbReference type="SAM" id="Phobius"/>
    </source>
</evidence>
<keyword evidence="6 8" id="KW-1133">Transmembrane helix</keyword>
<keyword evidence="3" id="KW-0813">Transport</keyword>
<dbReference type="eggNOG" id="COG2386">
    <property type="taxonomic scope" value="Bacteria"/>
</dbReference>
<dbReference type="GO" id="GO:1903607">
    <property type="term" value="P:cytochrome c biosynthetic process"/>
    <property type="evidence" value="ECO:0007669"/>
    <property type="project" value="TreeGrafter"/>
</dbReference>
<evidence type="ECO:0000313" key="10">
    <source>
        <dbReference type="Proteomes" id="UP000053688"/>
    </source>
</evidence>
<dbReference type="PANTHER" id="PTHR30070:SF1">
    <property type="entry name" value="CYTOCHROME C BIOGENESIS B-RELATED"/>
    <property type="match status" value="1"/>
</dbReference>
<feature type="transmembrane region" description="Helical" evidence="8">
    <location>
        <begin position="107"/>
        <end position="127"/>
    </location>
</feature>
<comment type="subcellular location">
    <subcellularLocation>
        <location evidence="1">Membrane</location>
        <topology evidence="1">Multi-pass membrane protein</topology>
    </subcellularLocation>
</comment>
<gene>
    <name evidence="9" type="ORF">O1U_0156</name>
</gene>
<evidence type="ECO:0000256" key="2">
    <source>
        <dbReference type="ARBA" id="ARBA00010544"/>
    </source>
</evidence>
<evidence type="ECO:0000256" key="7">
    <source>
        <dbReference type="ARBA" id="ARBA00023136"/>
    </source>
</evidence>
<dbReference type="InterPro" id="IPR003544">
    <property type="entry name" value="Cyt_c_biogenesis_CcmB"/>
</dbReference>
<accession>S3DGV4</accession>
<sequence length="128" mass="14933">MCALIRREFFIIFHRKIDILNHLYFFIIIIVLFPLSFSPELLLLSHTIAGVVWISVLLSIFLSLERLFRDDFLDGSLEQIMLTPIPLPLIIIIKVMAHWIWSSLPLVLISPLLLVFFQLIITFGLLLF</sequence>
<dbReference type="PATRIC" id="fig|1236703.3.peg.145"/>
<organism evidence="9 10">
    <name type="scientific">Candidatus Photodesmus katoptron Akat1</name>
    <dbReference type="NCBI Taxonomy" id="1236703"/>
    <lineage>
        <taxon>Bacteria</taxon>
        <taxon>Pseudomonadati</taxon>
        <taxon>Pseudomonadota</taxon>
        <taxon>Gammaproteobacteria</taxon>
        <taxon>Vibrionales</taxon>
        <taxon>Vibrionaceae</taxon>
        <taxon>Candidatus Photodesmus</taxon>
    </lineage>
</organism>
<evidence type="ECO:0000256" key="6">
    <source>
        <dbReference type="ARBA" id="ARBA00022989"/>
    </source>
</evidence>
<dbReference type="GO" id="GO:0015232">
    <property type="term" value="F:heme transmembrane transporter activity"/>
    <property type="evidence" value="ECO:0007669"/>
    <property type="project" value="InterPro"/>
</dbReference>
<feature type="transmembrane region" description="Helical" evidence="8">
    <location>
        <begin position="43"/>
        <end position="68"/>
    </location>
</feature>
<keyword evidence="10" id="KW-1185">Reference proteome</keyword>
<evidence type="ECO:0000256" key="3">
    <source>
        <dbReference type="ARBA" id="ARBA00022448"/>
    </source>
</evidence>
<feature type="transmembrane region" description="Helical" evidence="8">
    <location>
        <begin position="20"/>
        <end position="37"/>
    </location>
</feature>
<reference evidence="9 10" key="1">
    <citation type="journal article" date="2014" name="Environ. Microbiol.">
        <title>Genomic signatures of obligate host dependence in the luminous bacterial symbiont of a vertebrate.</title>
        <authorList>
            <person name="Hendry T.A."/>
            <person name="de Wet J.R."/>
            <person name="Dunlap P.V."/>
        </authorList>
    </citation>
    <scope>NUCLEOTIDE SEQUENCE [LARGE SCALE GENOMIC DNA]</scope>
    <source>
        <strain evidence="9 10">Akat1</strain>
    </source>
</reference>
<name>S3DGV4_9GAMM</name>
<dbReference type="PRINTS" id="PR01414">
    <property type="entry name" value="CCMBBIOGNSIS"/>
</dbReference>
<dbReference type="GO" id="GO:0005886">
    <property type="term" value="C:plasma membrane"/>
    <property type="evidence" value="ECO:0007669"/>
    <property type="project" value="TreeGrafter"/>
</dbReference>
<evidence type="ECO:0000313" key="9">
    <source>
        <dbReference type="EMBL" id="EPE37697.1"/>
    </source>
</evidence>
<dbReference type="Pfam" id="PF03379">
    <property type="entry name" value="CcmB"/>
    <property type="match status" value="1"/>
</dbReference>
<keyword evidence="7 8" id="KW-0472">Membrane</keyword>
<dbReference type="EMBL" id="AMSD01000001">
    <property type="protein sequence ID" value="EPE37697.1"/>
    <property type="molecule type" value="Genomic_DNA"/>
</dbReference>
<dbReference type="AlphaFoldDB" id="S3DGV4"/>
<keyword evidence="5" id="KW-0201">Cytochrome c-type biogenesis</keyword>
<dbReference type="Proteomes" id="UP000053688">
    <property type="component" value="Unassembled WGS sequence"/>
</dbReference>
<dbReference type="STRING" id="28176.CF66_2267"/>
<proteinExistence type="inferred from homology"/>
<evidence type="ECO:0000256" key="4">
    <source>
        <dbReference type="ARBA" id="ARBA00022692"/>
    </source>
</evidence>
<evidence type="ECO:0000256" key="1">
    <source>
        <dbReference type="ARBA" id="ARBA00004141"/>
    </source>
</evidence>
<comment type="caution">
    <text evidence="9">The sequence shown here is derived from an EMBL/GenBank/DDBJ whole genome shotgun (WGS) entry which is preliminary data.</text>
</comment>
<dbReference type="PANTHER" id="PTHR30070">
    <property type="entry name" value="HEME EXPORTER PROTEIN B"/>
    <property type="match status" value="1"/>
</dbReference>
<evidence type="ECO:0000256" key="5">
    <source>
        <dbReference type="ARBA" id="ARBA00022748"/>
    </source>
</evidence>
<protein>
    <submittedName>
        <fullName evidence="9">Heme exporter protein B, CycW</fullName>
    </submittedName>
</protein>